<dbReference type="Proteomes" id="UP000273778">
    <property type="component" value="Chromosome"/>
</dbReference>
<dbReference type="SUPFAM" id="SSF56935">
    <property type="entry name" value="Porins"/>
    <property type="match status" value="1"/>
</dbReference>
<reference evidence="3" key="3">
    <citation type="submission" date="2018-11" db="EMBL/GenBank/DDBJ databases">
        <authorList>
            <person name="Hwang Y.J."/>
            <person name="Hwang C.Y."/>
        </authorList>
    </citation>
    <scope>NUCLEOTIDE SEQUENCE</scope>
    <source>
        <strain evidence="3">R106</strain>
    </source>
</reference>
<evidence type="ECO:0000313" key="2">
    <source>
        <dbReference type="EMBL" id="AZG33975.1"/>
    </source>
</evidence>
<evidence type="ECO:0000313" key="4">
    <source>
        <dbReference type="Proteomes" id="UP000273778"/>
    </source>
</evidence>
<keyword evidence="4" id="KW-1185">Reference proteome</keyword>
<dbReference type="RefSeq" id="WP_124013167.1">
    <property type="nucleotide sequence ID" value="NZ_CP034073.1"/>
</dbReference>
<evidence type="ECO:0000313" key="3">
    <source>
        <dbReference type="EMBL" id="RPA31387.1"/>
    </source>
</evidence>
<evidence type="ECO:0000313" key="5">
    <source>
        <dbReference type="Proteomes" id="UP000278855"/>
    </source>
</evidence>
<accession>A0A3N4E394</accession>
<dbReference type="Proteomes" id="UP000278855">
    <property type="component" value="Unassembled WGS sequence"/>
</dbReference>
<protein>
    <recommendedName>
        <fullName evidence="6">Porin</fullName>
    </recommendedName>
</protein>
<dbReference type="KEGG" id="spsr:EGC80_02865"/>
<evidence type="ECO:0008006" key="6">
    <source>
        <dbReference type="Google" id="ProtNLM"/>
    </source>
</evidence>
<dbReference type="EMBL" id="RKKB01000005">
    <property type="protein sequence ID" value="RPA31387.1"/>
    <property type="molecule type" value="Genomic_DNA"/>
</dbReference>
<proteinExistence type="predicted"/>
<reference evidence="5" key="2">
    <citation type="submission" date="2018-11" db="EMBL/GenBank/DDBJ databases">
        <title>Shewanella sp. R106.</title>
        <authorList>
            <person name="Hwang Y.J."/>
            <person name="Hwang C.Y."/>
        </authorList>
    </citation>
    <scope>NUCLEOTIDE SEQUENCE [LARGE SCALE GENOMIC DNA]</scope>
    <source>
        <strain evidence="5">R106</strain>
    </source>
</reference>
<dbReference type="OrthoDB" id="6271903at2"/>
<organism evidence="3 5">
    <name type="scientific">Shewanella psychromarinicola</name>
    <dbReference type="NCBI Taxonomy" id="2487742"/>
    <lineage>
        <taxon>Bacteria</taxon>
        <taxon>Pseudomonadati</taxon>
        <taxon>Pseudomonadota</taxon>
        <taxon>Gammaproteobacteria</taxon>
        <taxon>Alteromonadales</taxon>
        <taxon>Shewanellaceae</taxon>
        <taxon>Shewanella</taxon>
    </lineage>
</organism>
<name>A0A3N4E394_9GAMM</name>
<reference evidence="2 4" key="1">
    <citation type="submission" date="2018-11" db="EMBL/GenBank/DDBJ databases">
        <title>Shewanella sp. M2.</title>
        <authorList>
            <person name="Hwang Y.J."/>
            <person name="Hwang C.Y."/>
        </authorList>
    </citation>
    <scope>NUCLEOTIDE SEQUENCE [LARGE SCALE GENOMIC DNA]</scope>
    <source>
        <strain evidence="2 4">M2</strain>
    </source>
</reference>
<dbReference type="EMBL" id="CP034073">
    <property type="protein sequence ID" value="AZG33975.1"/>
    <property type="molecule type" value="Genomic_DNA"/>
</dbReference>
<feature type="signal peptide" evidence="1">
    <location>
        <begin position="1"/>
        <end position="31"/>
    </location>
</feature>
<keyword evidence="1" id="KW-0732">Signal</keyword>
<evidence type="ECO:0000256" key="1">
    <source>
        <dbReference type="SAM" id="SignalP"/>
    </source>
</evidence>
<gene>
    <name evidence="3" type="ORF">EGC77_13405</name>
    <name evidence="2" type="ORF">EGC80_02865</name>
</gene>
<dbReference type="AlphaFoldDB" id="A0A3N4E394"/>
<feature type="chain" id="PRO_5018224794" description="Porin" evidence="1">
    <location>
        <begin position="32"/>
        <end position="334"/>
    </location>
</feature>
<sequence>MTGIITRTMATTMTKMSIALMLALSTSSVYAAQDNAYHHEAELSFLDSDDGGDGGDGLVNANYRYYFKAVEQADKPYVLADFFHQGSTVAARYSTSSFDDIYELSGQYVFDSNWFVGAKVSRVNFDTGSDSSTIYSANLGYFFTDHSALTLNYSRISESESNTFTSTNYNSERYDSNDVDVFGLTYEHFIPLQSTAGVMLTGAFTYSDQQNTSNASSTSVDDLGQVTNTDSKMYFGHNNYNVAINADWYINNAWSVGAAAEQSYTETDYDISGTTYDNQGNNDRTDTLTGINTRYVWRFADVFSAKFSLDHSYYNGEYDNDSQTSFSIGINARF</sequence>